<keyword evidence="5 8" id="KW-0812">Transmembrane</keyword>
<comment type="subcellular location">
    <subcellularLocation>
        <location evidence="1">Cell inner membrane</location>
        <topology evidence="1">Multi-pass membrane protein</topology>
    </subcellularLocation>
</comment>
<evidence type="ECO:0000256" key="8">
    <source>
        <dbReference type="SAM" id="Phobius"/>
    </source>
</evidence>
<evidence type="ECO:0000256" key="3">
    <source>
        <dbReference type="ARBA" id="ARBA00022475"/>
    </source>
</evidence>
<keyword evidence="3" id="KW-1003">Cell membrane</keyword>
<dbReference type="GO" id="GO:0005886">
    <property type="term" value="C:plasma membrane"/>
    <property type="evidence" value="ECO:0007669"/>
    <property type="project" value="UniProtKB-SubCell"/>
</dbReference>
<evidence type="ECO:0000313" key="10">
    <source>
        <dbReference type="EMBL" id="OHB02373.1"/>
    </source>
</evidence>
<keyword evidence="6 8" id="KW-1133">Transmembrane helix</keyword>
<evidence type="ECO:0000259" key="9">
    <source>
        <dbReference type="Pfam" id="PF00482"/>
    </source>
</evidence>
<organism evidence="10 11">
    <name type="scientific">Candidatus Zambryskibacteria bacterium RIFCSPLOWO2_01_FULL_35_19</name>
    <dbReference type="NCBI Taxonomy" id="1802757"/>
    <lineage>
        <taxon>Bacteria</taxon>
        <taxon>Candidatus Zambryskiibacteriota</taxon>
    </lineage>
</organism>
<evidence type="ECO:0000256" key="1">
    <source>
        <dbReference type="ARBA" id="ARBA00004429"/>
    </source>
</evidence>
<dbReference type="PANTHER" id="PTHR30012">
    <property type="entry name" value="GENERAL SECRETION PATHWAY PROTEIN"/>
    <property type="match status" value="1"/>
</dbReference>
<dbReference type="FunFam" id="1.20.81.30:FF:000001">
    <property type="entry name" value="Type II secretion system protein F"/>
    <property type="match status" value="2"/>
</dbReference>
<dbReference type="InterPro" id="IPR003004">
    <property type="entry name" value="GspF/PilC"/>
</dbReference>
<evidence type="ECO:0000313" key="11">
    <source>
        <dbReference type="Proteomes" id="UP000178404"/>
    </source>
</evidence>
<feature type="transmembrane region" description="Helical" evidence="8">
    <location>
        <begin position="210"/>
        <end position="237"/>
    </location>
</feature>
<dbReference type="AlphaFoldDB" id="A0A1G2TYX8"/>
<name>A0A1G2TYX8_9BACT</name>
<protein>
    <recommendedName>
        <fullName evidence="9">Type II secretion system protein GspF domain-containing protein</fullName>
    </recommendedName>
</protein>
<feature type="domain" description="Type II secretion system protein GspF" evidence="9">
    <location>
        <begin position="68"/>
        <end position="191"/>
    </location>
</feature>
<evidence type="ECO:0000256" key="6">
    <source>
        <dbReference type="ARBA" id="ARBA00022989"/>
    </source>
</evidence>
<dbReference type="EMBL" id="MHWA01000004">
    <property type="protein sequence ID" value="OHB02373.1"/>
    <property type="molecule type" value="Genomic_DNA"/>
</dbReference>
<feature type="domain" description="Type II secretion system protein GspF" evidence="9">
    <location>
        <begin position="272"/>
        <end position="395"/>
    </location>
</feature>
<dbReference type="PANTHER" id="PTHR30012:SF0">
    <property type="entry name" value="TYPE II SECRETION SYSTEM PROTEIN F-RELATED"/>
    <property type="match status" value="1"/>
</dbReference>
<dbReference type="Gene3D" id="1.20.81.30">
    <property type="entry name" value="Type II secretion system (T2SS), domain F"/>
    <property type="match status" value="2"/>
</dbReference>
<dbReference type="PRINTS" id="PR00812">
    <property type="entry name" value="BCTERIALGSPF"/>
</dbReference>
<sequence length="404" mass="44277">MPFYKYKYVKEGEEKEETKEFADKASLYSAVRLNEGSILSVEEIGGKKVNIKLFSFTKKVKTQEVIMFAKNLSVMVDAGLSVSRALNILEKQLKNKKFIEILKSVGVSVNGGETLSNSLAKHPKTFSDLFVAMVKAGEESGKLSNSLKIVADQLEKAYNLSKKIKGAMIYPAVIVSVMAVIGVVLMVYMVPTLTETFKGLEIELPLPTRIIIAISDFLRANIILVMIITAGAIFGFLSGLKTKKGKDVLDFFILHFPMIKTMVKEVNAARTTRTLSSLISSGVDIVAAIGITSTVIQNHYFKNLLDDAAKQVEVGELLSSSLSNSKGDLFPIFVAEMLAVGEETGKMTDMMDNVATYYENEVDQKTKDLSTIIEPVLMVFIGIAVGIFAIAMMLPTYSLVDAIQ</sequence>
<feature type="transmembrane region" description="Helical" evidence="8">
    <location>
        <begin position="168"/>
        <end position="190"/>
    </location>
</feature>
<dbReference type="InterPro" id="IPR042094">
    <property type="entry name" value="T2SS_GspF_sf"/>
</dbReference>
<dbReference type="InterPro" id="IPR018076">
    <property type="entry name" value="T2SS_GspF_dom"/>
</dbReference>
<comment type="caution">
    <text evidence="10">The sequence shown here is derived from an EMBL/GenBank/DDBJ whole genome shotgun (WGS) entry which is preliminary data.</text>
</comment>
<proteinExistence type="inferred from homology"/>
<keyword evidence="7 8" id="KW-0472">Membrane</keyword>
<gene>
    <name evidence="10" type="ORF">A3A90_01070</name>
</gene>
<evidence type="ECO:0000256" key="4">
    <source>
        <dbReference type="ARBA" id="ARBA00022519"/>
    </source>
</evidence>
<keyword evidence="4" id="KW-0997">Cell inner membrane</keyword>
<reference evidence="10 11" key="1">
    <citation type="journal article" date="2016" name="Nat. Commun.">
        <title>Thousands of microbial genomes shed light on interconnected biogeochemical processes in an aquifer system.</title>
        <authorList>
            <person name="Anantharaman K."/>
            <person name="Brown C.T."/>
            <person name="Hug L.A."/>
            <person name="Sharon I."/>
            <person name="Castelle C.J."/>
            <person name="Probst A.J."/>
            <person name="Thomas B.C."/>
            <person name="Singh A."/>
            <person name="Wilkins M.J."/>
            <person name="Karaoz U."/>
            <person name="Brodie E.L."/>
            <person name="Williams K.H."/>
            <person name="Hubbard S.S."/>
            <person name="Banfield J.F."/>
        </authorList>
    </citation>
    <scope>NUCLEOTIDE SEQUENCE [LARGE SCALE GENOMIC DNA]</scope>
</reference>
<accession>A0A1G2TYX8</accession>
<dbReference type="Pfam" id="PF00482">
    <property type="entry name" value="T2SSF"/>
    <property type="match status" value="2"/>
</dbReference>
<dbReference type="Proteomes" id="UP000178404">
    <property type="component" value="Unassembled WGS sequence"/>
</dbReference>
<evidence type="ECO:0000256" key="5">
    <source>
        <dbReference type="ARBA" id="ARBA00022692"/>
    </source>
</evidence>
<evidence type="ECO:0000256" key="2">
    <source>
        <dbReference type="ARBA" id="ARBA00005745"/>
    </source>
</evidence>
<comment type="similarity">
    <text evidence="2">Belongs to the GSP F family.</text>
</comment>
<evidence type="ECO:0000256" key="7">
    <source>
        <dbReference type="ARBA" id="ARBA00023136"/>
    </source>
</evidence>
<feature type="transmembrane region" description="Helical" evidence="8">
    <location>
        <begin position="375"/>
        <end position="394"/>
    </location>
</feature>